<feature type="transmembrane region" description="Helical" evidence="7">
    <location>
        <begin position="329"/>
        <end position="352"/>
    </location>
</feature>
<feature type="transmembrane region" description="Helical" evidence="7">
    <location>
        <begin position="270"/>
        <end position="293"/>
    </location>
</feature>
<feature type="transmembrane region" description="Helical" evidence="7">
    <location>
        <begin position="105"/>
        <end position="127"/>
    </location>
</feature>
<feature type="transmembrane region" description="Helical" evidence="7">
    <location>
        <begin position="472"/>
        <end position="496"/>
    </location>
</feature>
<feature type="transmembrane region" description="Helical" evidence="7">
    <location>
        <begin position="80"/>
        <end position="99"/>
    </location>
</feature>
<feature type="transmembrane region" description="Helical" evidence="7">
    <location>
        <begin position="139"/>
        <end position="159"/>
    </location>
</feature>
<keyword evidence="3" id="KW-1003">Cell membrane</keyword>
<evidence type="ECO:0000256" key="3">
    <source>
        <dbReference type="ARBA" id="ARBA00022475"/>
    </source>
</evidence>
<dbReference type="InterPro" id="IPR004638">
    <property type="entry name" value="EmrB-like"/>
</dbReference>
<dbReference type="PANTHER" id="PTHR42718">
    <property type="entry name" value="MAJOR FACILITATOR SUPERFAMILY MULTIDRUG TRANSPORTER MFSC"/>
    <property type="match status" value="1"/>
</dbReference>
<evidence type="ECO:0000313" key="10">
    <source>
        <dbReference type="Proteomes" id="UP000649573"/>
    </source>
</evidence>
<feature type="transmembrane region" description="Helical" evidence="7">
    <location>
        <begin position="227"/>
        <end position="249"/>
    </location>
</feature>
<comment type="caution">
    <text evidence="9">The sequence shown here is derived from an EMBL/GenBank/DDBJ whole genome shotgun (WGS) entry which is preliminary data.</text>
</comment>
<accession>A0ABQ2UIT5</accession>
<dbReference type="PROSITE" id="PS00216">
    <property type="entry name" value="SUGAR_TRANSPORT_1"/>
    <property type="match status" value="1"/>
</dbReference>
<keyword evidence="2" id="KW-0813">Transport</keyword>
<feature type="transmembrane region" description="Helical" evidence="7">
    <location>
        <begin position="165"/>
        <end position="189"/>
    </location>
</feature>
<evidence type="ECO:0000256" key="2">
    <source>
        <dbReference type="ARBA" id="ARBA00022448"/>
    </source>
</evidence>
<evidence type="ECO:0000256" key="6">
    <source>
        <dbReference type="ARBA" id="ARBA00023136"/>
    </source>
</evidence>
<dbReference type="InterPro" id="IPR036259">
    <property type="entry name" value="MFS_trans_sf"/>
</dbReference>
<protein>
    <submittedName>
        <fullName evidence="9">MFS transporter</fullName>
    </submittedName>
</protein>
<dbReference type="PANTHER" id="PTHR42718:SF42">
    <property type="entry name" value="EXPORT PROTEIN"/>
    <property type="match status" value="1"/>
</dbReference>
<dbReference type="EMBL" id="BMRE01000008">
    <property type="protein sequence ID" value="GGU32585.1"/>
    <property type="molecule type" value="Genomic_DNA"/>
</dbReference>
<dbReference type="PROSITE" id="PS50850">
    <property type="entry name" value="MFS"/>
    <property type="match status" value="1"/>
</dbReference>
<dbReference type="InterPro" id="IPR005829">
    <property type="entry name" value="Sugar_transporter_CS"/>
</dbReference>
<dbReference type="Proteomes" id="UP000649573">
    <property type="component" value="Unassembled WGS sequence"/>
</dbReference>
<feature type="domain" description="Major facilitator superfamily (MFS) profile" evidence="8">
    <location>
        <begin position="14"/>
        <end position="503"/>
    </location>
</feature>
<sequence length="520" mass="52932">MTNTELSPGRRKAVLILLALTGLVVVMDLTILNVALDTIQRDLNASTAGLQWALDSYLISFAAFIFTSGVCADRFGRKKTLLAGIVIFGVSSLFAAYSGSIGELIVWRAVMGVGAAVVPTVTLAILINAFPPAERPKAIGAWAGAAGIAIAVGPLAGGLLLQSFWWGSVFLINVPLVIIGVALIAWLVPESRNPANTKFDPVGVVLSILAVGALVYGIVTGGERNDWLALPVIGSLVAGVVLIALLVVVERRIESPALDVKLLKETKFSAGTMAISLAFFAMIGALFITSLYFQAVHGFSPRTAGLLMLPMGVGTVVMSTRSPKLAVKFGPRAVVIGGSLAMAVAFAAFSLVGADTNIWVLGLAQLVYGLGWGCITAPATAALMSVVPPVKAGAGQAVSGTVRQVAGALGVAVVGSVLGVVYRTTIGSSVDVLPEASRDAAAGSLGGTLRAIASAGGDSAAFAGLRTEAINAYLSGMQVTMILCAMFSLGAAFVALRWLPGKPVAAPVAAAAPAAAPARS</sequence>
<dbReference type="Gene3D" id="1.20.1720.10">
    <property type="entry name" value="Multidrug resistance protein D"/>
    <property type="match status" value="1"/>
</dbReference>
<evidence type="ECO:0000313" key="9">
    <source>
        <dbReference type="EMBL" id="GGU32585.1"/>
    </source>
</evidence>
<reference evidence="10" key="1">
    <citation type="journal article" date="2019" name="Int. J. Syst. Evol. Microbiol.">
        <title>The Global Catalogue of Microorganisms (GCM) 10K type strain sequencing project: providing services to taxonomists for standard genome sequencing and annotation.</title>
        <authorList>
            <consortium name="The Broad Institute Genomics Platform"/>
            <consortium name="The Broad Institute Genome Sequencing Center for Infectious Disease"/>
            <person name="Wu L."/>
            <person name="Ma J."/>
        </authorList>
    </citation>
    <scope>NUCLEOTIDE SEQUENCE [LARGE SCALE GENOMIC DNA]</scope>
    <source>
        <strain evidence="10">JCM 3296</strain>
    </source>
</reference>
<evidence type="ECO:0000256" key="7">
    <source>
        <dbReference type="SAM" id="Phobius"/>
    </source>
</evidence>
<feature type="transmembrane region" description="Helical" evidence="7">
    <location>
        <begin position="12"/>
        <end position="36"/>
    </location>
</feature>
<dbReference type="CDD" id="cd17321">
    <property type="entry name" value="MFS_MMR_MDR_like"/>
    <property type="match status" value="1"/>
</dbReference>
<evidence type="ECO:0000259" key="8">
    <source>
        <dbReference type="PROSITE" id="PS50850"/>
    </source>
</evidence>
<dbReference type="RefSeq" id="WP_189253889.1">
    <property type="nucleotide sequence ID" value="NZ_BMRE01000008.1"/>
</dbReference>
<evidence type="ECO:0000256" key="5">
    <source>
        <dbReference type="ARBA" id="ARBA00022989"/>
    </source>
</evidence>
<dbReference type="SUPFAM" id="SSF103473">
    <property type="entry name" value="MFS general substrate transporter"/>
    <property type="match status" value="1"/>
</dbReference>
<dbReference type="Gene3D" id="1.20.1250.20">
    <property type="entry name" value="MFS general substrate transporter like domains"/>
    <property type="match status" value="1"/>
</dbReference>
<feature type="transmembrane region" description="Helical" evidence="7">
    <location>
        <begin position="201"/>
        <end position="221"/>
    </location>
</feature>
<dbReference type="InterPro" id="IPR020846">
    <property type="entry name" value="MFS_dom"/>
</dbReference>
<organism evidence="9 10">
    <name type="scientific">Lentzea flava</name>
    <dbReference type="NCBI Taxonomy" id="103732"/>
    <lineage>
        <taxon>Bacteria</taxon>
        <taxon>Bacillati</taxon>
        <taxon>Actinomycetota</taxon>
        <taxon>Actinomycetes</taxon>
        <taxon>Pseudonocardiales</taxon>
        <taxon>Pseudonocardiaceae</taxon>
        <taxon>Lentzea</taxon>
    </lineage>
</organism>
<proteinExistence type="predicted"/>
<keyword evidence="4 7" id="KW-0812">Transmembrane</keyword>
<dbReference type="Pfam" id="PF07690">
    <property type="entry name" value="MFS_1"/>
    <property type="match status" value="1"/>
</dbReference>
<feature type="transmembrane region" description="Helical" evidence="7">
    <location>
        <begin position="358"/>
        <end position="384"/>
    </location>
</feature>
<name>A0ABQ2UIT5_9PSEU</name>
<dbReference type="PRINTS" id="PR01036">
    <property type="entry name" value="TCRTETB"/>
</dbReference>
<feature type="transmembrane region" description="Helical" evidence="7">
    <location>
        <begin position="405"/>
        <end position="422"/>
    </location>
</feature>
<dbReference type="InterPro" id="IPR011701">
    <property type="entry name" value="MFS"/>
</dbReference>
<keyword evidence="10" id="KW-1185">Reference proteome</keyword>
<evidence type="ECO:0000256" key="1">
    <source>
        <dbReference type="ARBA" id="ARBA00004651"/>
    </source>
</evidence>
<feature type="transmembrane region" description="Helical" evidence="7">
    <location>
        <begin position="56"/>
        <end position="73"/>
    </location>
</feature>
<keyword evidence="5 7" id="KW-1133">Transmembrane helix</keyword>
<keyword evidence="6 7" id="KW-0472">Membrane</keyword>
<comment type="subcellular location">
    <subcellularLocation>
        <location evidence="1">Cell membrane</location>
        <topology evidence="1">Multi-pass membrane protein</topology>
    </subcellularLocation>
</comment>
<gene>
    <name evidence="9" type="ORF">GCM10010178_26000</name>
</gene>
<evidence type="ECO:0000256" key="4">
    <source>
        <dbReference type="ARBA" id="ARBA00022692"/>
    </source>
</evidence>
<dbReference type="NCBIfam" id="TIGR00711">
    <property type="entry name" value="efflux_EmrB"/>
    <property type="match status" value="1"/>
</dbReference>